<gene>
    <name evidence="2" type="ORF">B0T22DRAFT_502156</name>
</gene>
<dbReference type="EMBL" id="JAULSO010000006">
    <property type="protein sequence ID" value="KAK3681573.1"/>
    <property type="molecule type" value="Genomic_DNA"/>
</dbReference>
<feature type="domain" description="N-acetyltransferase" evidence="1">
    <location>
        <begin position="17"/>
        <end position="175"/>
    </location>
</feature>
<protein>
    <submittedName>
        <fullName evidence="2">Acyl-CoA N-acyltransferase</fullName>
    </submittedName>
</protein>
<keyword evidence="3" id="KW-1185">Reference proteome</keyword>
<accession>A0AAE0X052</accession>
<evidence type="ECO:0000259" key="1">
    <source>
        <dbReference type="PROSITE" id="PS51186"/>
    </source>
</evidence>
<proteinExistence type="predicted"/>
<dbReference type="AlphaFoldDB" id="A0AAE0X052"/>
<dbReference type="SUPFAM" id="SSF55729">
    <property type="entry name" value="Acyl-CoA N-acyltransferases (Nat)"/>
    <property type="match status" value="1"/>
</dbReference>
<evidence type="ECO:0000313" key="2">
    <source>
        <dbReference type="EMBL" id="KAK3681573.1"/>
    </source>
</evidence>
<dbReference type="PANTHER" id="PTHR43415">
    <property type="entry name" value="SPERMIDINE N(1)-ACETYLTRANSFERASE"/>
    <property type="match status" value="1"/>
</dbReference>
<reference evidence="2" key="2">
    <citation type="submission" date="2023-06" db="EMBL/GenBank/DDBJ databases">
        <authorList>
            <consortium name="Lawrence Berkeley National Laboratory"/>
            <person name="Haridas S."/>
            <person name="Hensen N."/>
            <person name="Bonometti L."/>
            <person name="Westerberg I."/>
            <person name="Brannstrom I.O."/>
            <person name="Guillou S."/>
            <person name="Cros-Aarteil S."/>
            <person name="Calhoun S."/>
            <person name="Kuo A."/>
            <person name="Mondo S."/>
            <person name="Pangilinan J."/>
            <person name="Riley R."/>
            <person name="Labutti K."/>
            <person name="Andreopoulos B."/>
            <person name="Lipzen A."/>
            <person name="Chen C."/>
            <person name="Yanf M."/>
            <person name="Daum C."/>
            <person name="Ng V."/>
            <person name="Clum A."/>
            <person name="Steindorff A."/>
            <person name="Ohm R."/>
            <person name="Martin F."/>
            <person name="Silar P."/>
            <person name="Natvig D."/>
            <person name="Lalanne C."/>
            <person name="Gautier V."/>
            <person name="Ament-Velasquez S.L."/>
            <person name="Kruys A."/>
            <person name="Hutchinson M.I."/>
            <person name="Powell A.J."/>
            <person name="Barry K."/>
            <person name="Miller A.N."/>
            <person name="Grigoriev I.V."/>
            <person name="Debuchy R."/>
            <person name="Gladieux P."/>
            <person name="Thoren M.H."/>
            <person name="Johannesson H."/>
        </authorList>
    </citation>
    <scope>NUCLEOTIDE SEQUENCE</scope>
    <source>
        <strain evidence="2">CBS 314.62</strain>
    </source>
</reference>
<dbReference type="PANTHER" id="PTHR43415:SF3">
    <property type="entry name" value="GNAT-FAMILY ACETYLTRANSFERASE"/>
    <property type="match status" value="1"/>
</dbReference>
<reference evidence="2" key="1">
    <citation type="journal article" date="2023" name="Mol. Phylogenet. Evol.">
        <title>Genome-scale phylogeny and comparative genomics of the fungal order Sordariales.</title>
        <authorList>
            <person name="Hensen N."/>
            <person name="Bonometti L."/>
            <person name="Westerberg I."/>
            <person name="Brannstrom I.O."/>
            <person name="Guillou S."/>
            <person name="Cros-Aarteil S."/>
            <person name="Calhoun S."/>
            <person name="Haridas S."/>
            <person name="Kuo A."/>
            <person name="Mondo S."/>
            <person name="Pangilinan J."/>
            <person name="Riley R."/>
            <person name="LaButti K."/>
            <person name="Andreopoulos B."/>
            <person name="Lipzen A."/>
            <person name="Chen C."/>
            <person name="Yan M."/>
            <person name="Daum C."/>
            <person name="Ng V."/>
            <person name="Clum A."/>
            <person name="Steindorff A."/>
            <person name="Ohm R.A."/>
            <person name="Martin F."/>
            <person name="Silar P."/>
            <person name="Natvig D.O."/>
            <person name="Lalanne C."/>
            <person name="Gautier V."/>
            <person name="Ament-Velasquez S.L."/>
            <person name="Kruys A."/>
            <person name="Hutchinson M.I."/>
            <person name="Powell A.J."/>
            <person name="Barry K."/>
            <person name="Miller A.N."/>
            <person name="Grigoriev I.V."/>
            <person name="Debuchy R."/>
            <person name="Gladieux P."/>
            <person name="Hiltunen Thoren M."/>
            <person name="Johannesson H."/>
        </authorList>
    </citation>
    <scope>NUCLEOTIDE SEQUENCE</scope>
    <source>
        <strain evidence="2">CBS 314.62</strain>
    </source>
</reference>
<sequence length="190" mass="21013">MDDITHKLSTAFRSKRLLFRAVDSGDPSDLALITSALFDPVSQGLTDLVRFQPIPQSTGMKMMAHAAETALLVVFICLAPDESQLDAPATNPGARFKEAGAKATPIGSLGKGYGKEAVDWALDWAFDYAGLNRVELGVASYNSRAVGLYEELGFMCEGRRRETVFVAGRWYDEVEFVMLEREWKVLRGRD</sequence>
<dbReference type="InterPro" id="IPR016181">
    <property type="entry name" value="Acyl_CoA_acyltransferase"/>
</dbReference>
<dbReference type="InterPro" id="IPR000182">
    <property type="entry name" value="GNAT_dom"/>
</dbReference>
<dbReference type="PROSITE" id="PS51186">
    <property type="entry name" value="GNAT"/>
    <property type="match status" value="1"/>
</dbReference>
<comment type="caution">
    <text evidence="2">The sequence shown here is derived from an EMBL/GenBank/DDBJ whole genome shotgun (WGS) entry which is preliminary data.</text>
</comment>
<organism evidence="2 3">
    <name type="scientific">Podospora appendiculata</name>
    <dbReference type="NCBI Taxonomy" id="314037"/>
    <lineage>
        <taxon>Eukaryota</taxon>
        <taxon>Fungi</taxon>
        <taxon>Dikarya</taxon>
        <taxon>Ascomycota</taxon>
        <taxon>Pezizomycotina</taxon>
        <taxon>Sordariomycetes</taxon>
        <taxon>Sordariomycetidae</taxon>
        <taxon>Sordariales</taxon>
        <taxon>Podosporaceae</taxon>
        <taxon>Podospora</taxon>
    </lineage>
</organism>
<dbReference type="GO" id="GO:0016747">
    <property type="term" value="F:acyltransferase activity, transferring groups other than amino-acyl groups"/>
    <property type="evidence" value="ECO:0007669"/>
    <property type="project" value="InterPro"/>
</dbReference>
<dbReference type="Gene3D" id="3.40.630.30">
    <property type="match status" value="1"/>
</dbReference>
<dbReference type="Proteomes" id="UP001270362">
    <property type="component" value="Unassembled WGS sequence"/>
</dbReference>
<evidence type="ECO:0000313" key="3">
    <source>
        <dbReference type="Proteomes" id="UP001270362"/>
    </source>
</evidence>
<name>A0AAE0X052_9PEZI</name>
<dbReference type="Pfam" id="PF00583">
    <property type="entry name" value="Acetyltransf_1"/>
    <property type="match status" value="1"/>
</dbReference>